<dbReference type="AlphaFoldDB" id="A0A235EGV1"/>
<evidence type="ECO:0000313" key="2">
    <source>
        <dbReference type="EMBL" id="OYD48254.1"/>
    </source>
</evidence>
<dbReference type="EMBL" id="NOIG01000012">
    <property type="protein sequence ID" value="OYD48254.1"/>
    <property type="molecule type" value="Genomic_DNA"/>
</dbReference>
<dbReference type="GO" id="GO:0016747">
    <property type="term" value="F:acyltransferase activity, transferring groups other than amino-acyl groups"/>
    <property type="evidence" value="ECO:0007669"/>
    <property type="project" value="InterPro"/>
</dbReference>
<dbReference type="Gene3D" id="3.40.630.30">
    <property type="match status" value="1"/>
</dbReference>
<organism evidence="2 3">
    <name type="scientific">Acidovorax kalamii</name>
    <dbReference type="NCBI Taxonomy" id="2004485"/>
    <lineage>
        <taxon>Bacteria</taxon>
        <taxon>Pseudomonadati</taxon>
        <taxon>Pseudomonadota</taxon>
        <taxon>Betaproteobacteria</taxon>
        <taxon>Burkholderiales</taxon>
        <taxon>Comamonadaceae</taxon>
        <taxon>Acidovorax</taxon>
    </lineage>
</organism>
<dbReference type="CDD" id="cd04301">
    <property type="entry name" value="NAT_SF"/>
    <property type="match status" value="1"/>
</dbReference>
<sequence length="117" mass="12356">MYALLLAHGWSHRLGTLSKFEALVAASQCNLVALHGDEVVGYARAITDGLSNGYLSMLVVAPAFRGQGLGRALVQKTVAKAPAATWVLRAGRPGAAEFFARMGFAPSAVAMERTRPT</sequence>
<evidence type="ECO:0000313" key="3">
    <source>
        <dbReference type="Proteomes" id="UP000215441"/>
    </source>
</evidence>
<dbReference type="InterPro" id="IPR053144">
    <property type="entry name" value="Acetyltransferase_Butenolide"/>
</dbReference>
<dbReference type="InterPro" id="IPR000182">
    <property type="entry name" value="GNAT_dom"/>
</dbReference>
<dbReference type="InterPro" id="IPR016181">
    <property type="entry name" value="Acyl_CoA_acyltransferase"/>
</dbReference>
<dbReference type="Pfam" id="PF00583">
    <property type="entry name" value="Acetyltransf_1"/>
    <property type="match status" value="1"/>
</dbReference>
<feature type="domain" description="N-acetyltransferase" evidence="1">
    <location>
        <begin position="1"/>
        <end position="117"/>
    </location>
</feature>
<comment type="caution">
    <text evidence="2">The sequence shown here is derived from an EMBL/GenBank/DDBJ whole genome shotgun (WGS) entry which is preliminary data.</text>
</comment>
<accession>A0A235EGV1</accession>
<dbReference type="PANTHER" id="PTHR43233:SF1">
    <property type="entry name" value="FAMILY N-ACETYLTRANSFERASE, PUTATIVE (AFU_ORTHOLOGUE AFUA_6G03350)-RELATED"/>
    <property type="match status" value="1"/>
</dbReference>
<dbReference type="OrthoDB" id="510731at2"/>
<evidence type="ECO:0000259" key="1">
    <source>
        <dbReference type="PROSITE" id="PS51186"/>
    </source>
</evidence>
<dbReference type="PANTHER" id="PTHR43233">
    <property type="entry name" value="FAMILY N-ACETYLTRANSFERASE, PUTATIVE (AFU_ORTHOLOGUE AFUA_6G03350)-RELATED"/>
    <property type="match status" value="1"/>
</dbReference>
<dbReference type="SUPFAM" id="SSF55729">
    <property type="entry name" value="Acyl-CoA N-acyltransferases (Nat)"/>
    <property type="match status" value="1"/>
</dbReference>
<reference evidence="2 3" key="1">
    <citation type="submission" date="2017-07" db="EMBL/GenBank/DDBJ databases">
        <title>Acidovorax KNDSW TSA 6 genome sequence and assembly.</title>
        <authorList>
            <person name="Mayilraj S."/>
        </authorList>
    </citation>
    <scope>NUCLEOTIDE SEQUENCE [LARGE SCALE GENOMIC DNA]</scope>
    <source>
        <strain evidence="2 3">KNDSW-TSA6</strain>
    </source>
</reference>
<protein>
    <submittedName>
        <fullName evidence="2">GNAT family N-acetyltransferase</fullName>
    </submittedName>
</protein>
<gene>
    <name evidence="2" type="ORF">CBY09_19630</name>
</gene>
<proteinExistence type="predicted"/>
<dbReference type="Proteomes" id="UP000215441">
    <property type="component" value="Unassembled WGS sequence"/>
</dbReference>
<dbReference type="PROSITE" id="PS51186">
    <property type="entry name" value="GNAT"/>
    <property type="match status" value="1"/>
</dbReference>
<keyword evidence="3" id="KW-1185">Reference proteome</keyword>
<keyword evidence="2" id="KW-0808">Transferase</keyword>
<name>A0A235EGV1_9BURK</name>